<reference evidence="1 2" key="1">
    <citation type="submission" date="2020-12" db="EMBL/GenBank/DDBJ databases">
        <authorList>
            <person name="Kusuma A.B."/>
            <person name="Nouioui I."/>
            <person name="Goodfellow M."/>
        </authorList>
    </citation>
    <scope>NUCLEOTIDE SEQUENCE [LARGE SCALE GENOMIC DNA]</scope>
    <source>
        <strain evidence="1 2">DSM 41764</strain>
    </source>
</reference>
<comment type="caution">
    <text evidence="1">The sequence shown here is derived from an EMBL/GenBank/DDBJ whole genome shotgun (WGS) entry which is preliminary data.</text>
</comment>
<evidence type="ECO:0000313" key="2">
    <source>
        <dbReference type="Proteomes" id="UP000638849"/>
    </source>
</evidence>
<keyword evidence="2" id="KW-1185">Reference proteome</keyword>
<proteinExistence type="predicted"/>
<dbReference type="RefSeq" id="WP_198274910.1">
    <property type="nucleotide sequence ID" value="NZ_BAAAIF010000018.1"/>
</dbReference>
<name>A0ABS0R2K7_9ACTN</name>
<sequence>MSSTPCVDGPGAERAGTADIDRLILHGEQLRDELGAREQDPTGHRLAYDEDLHAAAHRLLTTIDLLTRDRETP</sequence>
<protein>
    <submittedName>
        <fullName evidence="1">Uncharacterized protein</fullName>
    </submittedName>
</protein>
<evidence type="ECO:0000313" key="1">
    <source>
        <dbReference type="EMBL" id="MBI0311624.1"/>
    </source>
</evidence>
<accession>A0ABS0R2K7</accession>
<dbReference type="EMBL" id="JAEEAQ010000005">
    <property type="protein sequence ID" value="MBI0311624.1"/>
    <property type="molecule type" value="Genomic_DNA"/>
</dbReference>
<organism evidence="1 2">
    <name type="scientific">Streptomyces javensis</name>
    <dbReference type="NCBI Taxonomy" id="114698"/>
    <lineage>
        <taxon>Bacteria</taxon>
        <taxon>Bacillati</taxon>
        <taxon>Actinomycetota</taxon>
        <taxon>Actinomycetes</taxon>
        <taxon>Kitasatosporales</taxon>
        <taxon>Streptomycetaceae</taxon>
        <taxon>Streptomyces</taxon>
        <taxon>Streptomyces violaceusniger group</taxon>
    </lineage>
</organism>
<dbReference type="Proteomes" id="UP000638849">
    <property type="component" value="Unassembled WGS sequence"/>
</dbReference>
<gene>
    <name evidence="1" type="ORF">JBF12_00945</name>
</gene>